<evidence type="ECO:0000313" key="3">
    <source>
        <dbReference type="Proteomes" id="UP000610760"/>
    </source>
</evidence>
<comment type="caution">
    <text evidence="2">The sequence shown here is derived from an EMBL/GenBank/DDBJ whole genome shotgun (WGS) entry which is preliminary data.</text>
</comment>
<name>A0A926E317_9FIRM</name>
<dbReference type="SUPFAM" id="SSF100950">
    <property type="entry name" value="NagB/RpiA/CoA transferase-like"/>
    <property type="match status" value="1"/>
</dbReference>
<dbReference type="RefSeq" id="WP_249293509.1">
    <property type="nucleotide sequence ID" value="NZ_JACRSV010000001.1"/>
</dbReference>
<dbReference type="PANTHER" id="PTHR36179:SF2">
    <property type="entry name" value="LUD DOMAIN-CONTAINING PROTEIN"/>
    <property type="match status" value="1"/>
</dbReference>
<dbReference type="PIRSF" id="PIRSF020269">
    <property type="entry name" value="DUF1121"/>
    <property type="match status" value="1"/>
</dbReference>
<sequence length="226" mass="25022">MDGFKAEILKKRIERTMENLERNNMEAFFVPDKEDVVPRLSEMISAGSTVTCGGSVSLYQCGVIDFLRDGPYCFLDRDREGLSKEDREAIFRQAFSSDVYLCSSNAVTENGELYNVDGNSNRTAAILYGPKSVIMVVGINKIVRNLDEAVLRVKTVSAPANALRLRCGTFCSEKGYCASLEGKKSGVEICAGCHTDARICCNYVISARQRQKNRIKVLLVGQDLGY</sequence>
<feature type="domain" description="LUD" evidence="1">
    <location>
        <begin position="13"/>
        <end position="220"/>
    </location>
</feature>
<dbReference type="EMBL" id="JACRSV010000001">
    <property type="protein sequence ID" value="MBC8558618.1"/>
    <property type="molecule type" value="Genomic_DNA"/>
</dbReference>
<keyword evidence="3" id="KW-1185">Reference proteome</keyword>
<dbReference type="Proteomes" id="UP000610760">
    <property type="component" value="Unassembled WGS sequence"/>
</dbReference>
<accession>A0A926E317</accession>
<dbReference type="PANTHER" id="PTHR36179">
    <property type="entry name" value="LUD_DOM DOMAIN-CONTAINING PROTEIN"/>
    <property type="match status" value="1"/>
</dbReference>
<dbReference type="Pfam" id="PF02589">
    <property type="entry name" value="LUD_dom"/>
    <property type="match status" value="1"/>
</dbReference>
<reference evidence="2" key="1">
    <citation type="submission" date="2020-08" db="EMBL/GenBank/DDBJ databases">
        <title>Genome public.</title>
        <authorList>
            <person name="Liu C."/>
            <person name="Sun Q."/>
        </authorList>
    </citation>
    <scope>NUCLEOTIDE SEQUENCE</scope>
    <source>
        <strain evidence="2">NSJ-33</strain>
    </source>
</reference>
<dbReference type="InterPro" id="IPR003741">
    <property type="entry name" value="LUD_dom"/>
</dbReference>
<protein>
    <submittedName>
        <fullName evidence="2">Lactate utilization protein</fullName>
    </submittedName>
</protein>
<organism evidence="2 3">
    <name type="scientific">Fumia xinanensis</name>
    <dbReference type="NCBI Taxonomy" id="2763659"/>
    <lineage>
        <taxon>Bacteria</taxon>
        <taxon>Bacillati</taxon>
        <taxon>Bacillota</taxon>
        <taxon>Clostridia</taxon>
        <taxon>Eubacteriales</taxon>
        <taxon>Oscillospiraceae</taxon>
        <taxon>Fumia</taxon>
    </lineage>
</organism>
<evidence type="ECO:0000259" key="1">
    <source>
        <dbReference type="Pfam" id="PF02589"/>
    </source>
</evidence>
<dbReference type="InterPro" id="IPR009501">
    <property type="entry name" value="UCP020269"/>
</dbReference>
<dbReference type="InterPro" id="IPR024185">
    <property type="entry name" value="FTHF_cligase-like_sf"/>
</dbReference>
<dbReference type="Gene3D" id="3.40.50.10420">
    <property type="entry name" value="NagB/RpiA/CoA transferase-like"/>
    <property type="match status" value="1"/>
</dbReference>
<dbReference type="InterPro" id="IPR037171">
    <property type="entry name" value="NagB/RpiA_transferase-like"/>
</dbReference>
<evidence type="ECO:0000313" key="2">
    <source>
        <dbReference type="EMBL" id="MBC8558618.1"/>
    </source>
</evidence>
<gene>
    <name evidence="2" type="ORF">H8710_00910</name>
</gene>
<dbReference type="AlphaFoldDB" id="A0A926E317"/>
<proteinExistence type="predicted"/>